<organism evidence="2">
    <name type="scientific">Caenorhabditis brenneri</name>
    <name type="common">Nematode worm</name>
    <dbReference type="NCBI Taxonomy" id="135651"/>
    <lineage>
        <taxon>Eukaryota</taxon>
        <taxon>Metazoa</taxon>
        <taxon>Ecdysozoa</taxon>
        <taxon>Nematoda</taxon>
        <taxon>Chromadorea</taxon>
        <taxon>Rhabditida</taxon>
        <taxon>Rhabditina</taxon>
        <taxon>Rhabditomorpha</taxon>
        <taxon>Rhabditoidea</taxon>
        <taxon>Rhabditidae</taxon>
        <taxon>Peloderinae</taxon>
        <taxon>Caenorhabditis</taxon>
    </lineage>
</organism>
<reference evidence="2" key="1">
    <citation type="submission" date="2011-07" db="EMBL/GenBank/DDBJ databases">
        <authorList>
            <consortium name="Caenorhabditis brenneri Sequencing and Analysis Consortium"/>
            <person name="Wilson R.K."/>
        </authorList>
    </citation>
    <scope>NUCLEOTIDE SEQUENCE [LARGE SCALE GENOMIC DNA]</scope>
    <source>
        <strain evidence="2">PB2801</strain>
    </source>
</reference>
<dbReference type="Proteomes" id="UP000008068">
    <property type="component" value="Unassembled WGS sequence"/>
</dbReference>
<evidence type="ECO:0000313" key="2">
    <source>
        <dbReference type="Proteomes" id="UP000008068"/>
    </source>
</evidence>
<evidence type="ECO:0000313" key="1">
    <source>
        <dbReference type="EMBL" id="EGT31185.1"/>
    </source>
</evidence>
<dbReference type="EMBL" id="GL379787">
    <property type="protein sequence ID" value="EGT31185.1"/>
    <property type="molecule type" value="Genomic_DNA"/>
</dbReference>
<gene>
    <name evidence="1" type="ORF">CAEBREN_03323</name>
</gene>
<proteinExistence type="predicted"/>
<accession>G0MA96</accession>
<dbReference type="InParanoid" id="G0MA96"/>
<name>G0MA96_CAEBE</name>
<dbReference type="HOGENOM" id="CLU_068325_0_0_1"/>
<dbReference type="AlphaFoldDB" id="G0MA96"/>
<sequence length="352" mass="41448">MSDPVEPPTLFKLAVNALVAGCKLGNYMPTLDPQKIPPAVGKLILNHISLMEIIIIASNQSLYDWMSSLLPNNFVIINVWIVTGSRRIIIDFKCDGRPNLYWDFVYQDLNDSNFDQSQFFMLKIADKVFPTEFSGIQSFDSYVSNPETVQFEMQVKIIEWICQLFRRELNEFESYDGSAEEYLKSSAIINAQSFEMTDCCYQYAFLEKLLTVRHQRGLKTQTTCVQIKEPLQFSPELFRDLEISRDADLNFSFYSLEEVVQVITPWVPRLLRIRAKIPNWSPRDLRVFKRRLNLRKENDNIELKHHMDFREGWNYEKLYKIENENAMVFRFAGTQPGKFTQMIYVRLMPREF</sequence>
<keyword evidence="2" id="KW-1185">Reference proteome</keyword>
<protein>
    <recommendedName>
        <fullName evidence="3">F-box domain-containing protein</fullName>
    </recommendedName>
</protein>
<evidence type="ECO:0008006" key="3">
    <source>
        <dbReference type="Google" id="ProtNLM"/>
    </source>
</evidence>